<dbReference type="PANTHER" id="PTHR11659:SF0">
    <property type="entry name" value="GLUTAMYL-TRNA(GLN) AMIDOTRANSFERASE SUBUNIT B, MITOCHONDRIAL"/>
    <property type="match status" value="1"/>
</dbReference>
<dbReference type="SUPFAM" id="SSF89095">
    <property type="entry name" value="GatB/YqeY motif"/>
    <property type="match status" value="1"/>
</dbReference>
<evidence type="ECO:0000256" key="3">
    <source>
        <dbReference type="ARBA" id="ARBA00016923"/>
    </source>
</evidence>
<gene>
    <name evidence="11 13" type="primary">gatB</name>
    <name evidence="13" type="ORF">RT717_03640</name>
</gene>
<evidence type="ECO:0000256" key="8">
    <source>
        <dbReference type="ARBA" id="ARBA00024799"/>
    </source>
</evidence>
<keyword evidence="4 11" id="KW-0436">Ligase</keyword>
<keyword evidence="14" id="KW-1185">Reference proteome</keyword>
<name>A0ABZ0ITJ8_9BACT</name>
<comment type="catalytic activity">
    <reaction evidence="10 11">
        <text>L-glutamyl-tRNA(Gln) + L-glutamine + ATP + H2O = L-glutaminyl-tRNA(Gln) + L-glutamate + ADP + phosphate + H(+)</text>
        <dbReference type="Rhea" id="RHEA:17521"/>
        <dbReference type="Rhea" id="RHEA-COMP:9681"/>
        <dbReference type="Rhea" id="RHEA-COMP:9684"/>
        <dbReference type="ChEBI" id="CHEBI:15377"/>
        <dbReference type="ChEBI" id="CHEBI:15378"/>
        <dbReference type="ChEBI" id="CHEBI:29985"/>
        <dbReference type="ChEBI" id="CHEBI:30616"/>
        <dbReference type="ChEBI" id="CHEBI:43474"/>
        <dbReference type="ChEBI" id="CHEBI:58359"/>
        <dbReference type="ChEBI" id="CHEBI:78520"/>
        <dbReference type="ChEBI" id="CHEBI:78521"/>
        <dbReference type="ChEBI" id="CHEBI:456216"/>
    </reaction>
</comment>
<keyword evidence="6 11" id="KW-0067">ATP-binding</keyword>
<dbReference type="Gene3D" id="1.10.10.410">
    <property type="match status" value="1"/>
</dbReference>
<dbReference type="PANTHER" id="PTHR11659">
    <property type="entry name" value="GLUTAMYL-TRNA GLN AMIDOTRANSFERASE SUBUNIT B MITOCHONDRIAL AND PROKARYOTIC PET112-RELATED"/>
    <property type="match status" value="1"/>
</dbReference>
<dbReference type="InterPro" id="IPR023168">
    <property type="entry name" value="GatB_Yqey_C_2"/>
</dbReference>
<evidence type="ECO:0000256" key="7">
    <source>
        <dbReference type="ARBA" id="ARBA00022917"/>
    </source>
</evidence>
<dbReference type="NCBIfam" id="NF004012">
    <property type="entry name" value="PRK05477.1-2"/>
    <property type="match status" value="1"/>
</dbReference>
<evidence type="ECO:0000256" key="5">
    <source>
        <dbReference type="ARBA" id="ARBA00022741"/>
    </source>
</evidence>
<evidence type="ECO:0000259" key="12">
    <source>
        <dbReference type="SMART" id="SM00845"/>
    </source>
</evidence>
<dbReference type="SMART" id="SM00845">
    <property type="entry name" value="GatB_Yqey"/>
    <property type="match status" value="1"/>
</dbReference>
<dbReference type="PROSITE" id="PS01234">
    <property type="entry name" value="GATB"/>
    <property type="match status" value="1"/>
</dbReference>
<dbReference type="SUPFAM" id="SSF55931">
    <property type="entry name" value="Glutamine synthetase/guanido kinase"/>
    <property type="match status" value="1"/>
</dbReference>
<dbReference type="HAMAP" id="MF_00121">
    <property type="entry name" value="GatB"/>
    <property type="match status" value="1"/>
</dbReference>
<comment type="subunit">
    <text evidence="2 11">Heterotrimer of A, B and C subunits.</text>
</comment>
<dbReference type="InterPro" id="IPR014746">
    <property type="entry name" value="Gln_synth/guanido_kin_cat_dom"/>
</dbReference>
<comment type="similarity">
    <text evidence="1 11">Belongs to the GatB/GatE family. GatB subfamily.</text>
</comment>
<dbReference type="InterPro" id="IPR004413">
    <property type="entry name" value="GatB"/>
</dbReference>
<dbReference type="EC" id="6.3.5.-" evidence="11"/>
<evidence type="ECO:0000256" key="9">
    <source>
        <dbReference type="ARBA" id="ARBA00047380"/>
    </source>
</evidence>
<evidence type="ECO:0000256" key="1">
    <source>
        <dbReference type="ARBA" id="ARBA00005306"/>
    </source>
</evidence>
<dbReference type="NCBIfam" id="TIGR00133">
    <property type="entry name" value="gatB"/>
    <property type="match status" value="1"/>
</dbReference>
<proteinExistence type="inferred from homology"/>
<comment type="catalytic activity">
    <reaction evidence="9 11">
        <text>L-aspartyl-tRNA(Asn) + L-glutamine + ATP + H2O = L-asparaginyl-tRNA(Asn) + L-glutamate + ADP + phosphate + 2 H(+)</text>
        <dbReference type="Rhea" id="RHEA:14513"/>
        <dbReference type="Rhea" id="RHEA-COMP:9674"/>
        <dbReference type="Rhea" id="RHEA-COMP:9677"/>
        <dbReference type="ChEBI" id="CHEBI:15377"/>
        <dbReference type="ChEBI" id="CHEBI:15378"/>
        <dbReference type="ChEBI" id="CHEBI:29985"/>
        <dbReference type="ChEBI" id="CHEBI:30616"/>
        <dbReference type="ChEBI" id="CHEBI:43474"/>
        <dbReference type="ChEBI" id="CHEBI:58359"/>
        <dbReference type="ChEBI" id="CHEBI:78515"/>
        <dbReference type="ChEBI" id="CHEBI:78516"/>
        <dbReference type="ChEBI" id="CHEBI:456216"/>
    </reaction>
</comment>
<evidence type="ECO:0000313" key="13">
    <source>
        <dbReference type="EMBL" id="WOK07715.1"/>
    </source>
</evidence>
<evidence type="ECO:0000256" key="11">
    <source>
        <dbReference type="HAMAP-Rule" id="MF_00121"/>
    </source>
</evidence>
<dbReference type="RefSeq" id="WP_317490377.1">
    <property type="nucleotide sequence ID" value="NZ_CP136051.1"/>
</dbReference>
<keyword evidence="7 11" id="KW-0648">Protein biosynthesis</keyword>
<feature type="domain" description="Asn/Gln amidotransferase" evidence="12">
    <location>
        <begin position="335"/>
        <end position="483"/>
    </location>
</feature>
<evidence type="ECO:0000256" key="2">
    <source>
        <dbReference type="ARBA" id="ARBA00011123"/>
    </source>
</evidence>
<comment type="function">
    <text evidence="8 11">Allows the formation of correctly charged Asn-tRNA(Asn) or Gln-tRNA(Gln) through the transamidation of misacylated Asp-tRNA(Asn) or Glu-tRNA(Gln) in organisms which lack either or both of asparaginyl-tRNA or glutaminyl-tRNA synthetases. The reaction takes place in the presence of glutamine and ATP through an activated phospho-Asp-tRNA(Asn) or phospho-Glu-tRNA(Gln).</text>
</comment>
<evidence type="ECO:0000256" key="4">
    <source>
        <dbReference type="ARBA" id="ARBA00022598"/>
    </source>
</evidence>
<evidence type="ECO:0000313" key="14">
    <source>
        <dbReference type="Proteomes" id="UP001302349"/>
    </source>
</evidence>
<dbReference type="InterPro" id="IPR018027">
    <property type="entry name" value="Asn/Gln_amidotransferase"/>
</dbReference>
<reference evidence="13 14" key="1">
    <citation type="journal article" date="2023" name="Microbiol. Resour. Announc.">
        <title>Complete Genome Sequence of Imperialibacter roseus strain P4T.</title>
        <authorList>
            <person name="Tizabi D.R."/>
            <person name="Bachvaroff T."/>
            <person name="Hill R.T."/>
        </authorList>
    </citation>
    <scope>NUCLEOTIDE SEQUENCE [LARGE SCALE GENOMIC DNA]</scope>
    <source>
        <strain evidence="13 14">P4T</strain>
    </source>
</reference>
<dbReference type="InterPro" id="IPR017958">
    <property type="entry name" value="Gln-tRNA_amidoTrfase_suB_CS"/>
</dbReference>
<accession>A0ABZ0ITJ8</accession>
<keyword evidence="5 11" id="KW-0547">Nucleotide-binding</keyword>
<dbReference type="EMBL" id="CP136051">
    <property type="protein sequence ID" value="WOK07715.1"/>
    <property type="molecule type" value="Genomic_DNA"/>
</dbReference>
<dbReference type="Pfam" id="PF02637">
    <property type="entry name" value="GatB_Yqey"/>
    <property type="match status" value="1"/>
</dbReference>
<organism evidence="13 14">
    <name type="scientific">Imperialibacter roseus</name>
    <dbReference type="NCBI Taxonomy" id="1324217"/>
    <lineage>
        <taxon>Bacteria</taxon>
        <taxon>Pseudomonadati</taxon>
        <taxon>Bacteroidota</taxon>
        <taxon>Cytophagia</taxon>
        <taxon>Cytophagales</taxon>
        <taxon>Flammeovirgaceae</taxon>
        <taxon>Imperialibacter</taxon>
    </lineage>
</organism>
<evidence type="ECO:0000256" key="6">
    <source>
        <dbReference type="ARBA" id="ARBA00022840"/>
    </source>
</evidence>
<dbReference type="Pfam" id="PF02934">
    <property type="entry name" value="GatB_N"/>
    <property type="match status" value="1"/>
</dbReference>
<sequence>MSDLKDKNSFEAVIGLEVHVQLQTKSKVFSPDANKFGSEPNQHIHVISLGHPGSMPKLNKKALEYAIEMGLACHSEIGRYNFFDRKNYFYPDLPKGYQVTQDKTPICKGGYVEIGFDTNTPKKIMLHKIHMEEDAGKLMHVDGKDISAVDYNRAGVPLIEIVTDPMITSSQDAGAFLTEIRKMVRFLGISDGHMEEGSLRCDANVSIRKKGVTTLGNKVEVKNLNSIRYVQKAIEVEIERQTNLTLQGKKIISETRLFDPEKNQTYGMRMKEELNDYRYFPEPDLAPFVVDDTMLEDIRKKMAKLPRQYYDDFTQKYGLPSYDALVITEKRDFAHLFEEAIAHTTCYKQVSNWLMGPIKSYLKENGTSLRKLSLTGAMLADLVNLVEKGTVSYTVACQNIFPAVIKTGKAPHDIAHDMNLVQESDSDVLMPVIQEVLAQNADKVVMYKNGKKGLLGMFMGEVMKKTNGKADPKLTNQLLVESLA</sequence>
<dbReference type="InterPro" id="IPR017959">
    <property type="entry name" value="Asn/Gln-tRNA_amidoTrfase_suB/E"/>
</dbReference>
<dbReference type="InterPro" id="IPR006075">
    <property type="entry name" value="Asn/Gln-tRNA_Trfase_suB/E_cat"/>
</dbReference>
<protein>
    <recommendedName>
        <fullName evidence="3 11">Aspartyl/glutamyl-tRNA(Asn/Gln) amidotransferase subunit B</fullName>
        <shortName evidence="11">Asp/Glu-ADT subunit B</shortName>
        <ecNumber evidence="11">6.3.5.-</ecNumber>
    </recommendedName>
</protein>
<dbReference type="Proteomes" id="UP001302349">
    <property type="component" value="Chromosome"/>
</dbReference>
<evidence type="ECO:0000256" key="10">
    <source>
        <dbReference type="ARBA" id="ARBA00047913"/>
    </source>
</evidence>
<dbReference type="NCBIfam" id="NF004014">
    <property type="entry name" value="PRK05477.1-4"/>
    <property type="match status" value="1"/>
</dbReference>
<dbReference type="InterPro" id="IPR003789">
    <property type="entry name" value="Asn/Gln_tRNA_amidoTrase-B-like"/>
</dbReference>